<dbReference type="Gene3D" id="3.10.129.10">
    <property type="entry name" value="Hotdog Thioesterase"/>
    <property type="match status" value="1"/>
</dbReference>
<keyword evidence="4" id="KW-1185">Reference proteome</keyword>
<dbReference type="EMBL" id="BMKQ01000001">
    <property type="protein sequence ID" value="GGF48258.1"/>
    <property type="molecule type" value="Genomic_DNA"/>
</dbReference>
<name>A0A917BL97_9ACTN</name>
<organism evidence="3 4">
    <name type="scientific">Marmoricola endophyticus</name>
    <dbReference type="NCBI Taxonomy" id="2040280"/>
    <lineage>
        <taxon>Bacteria</taxon>
        <taxon>Bacillati</taxon>
        <taxon>Actinomycetota</taxon>
        <taxon>Actinomycetes</taxon>
        <taxon>Propionibacteriales</taxon>
        <taxon>Nocardioidaceae</taxon>
        <taxon>Marmoricola</taxon>
    </lineage>
</organism>
<comment type="similarity">
    <text evidence="1">Belongs to the enoyl-CoA hydratase/isomerase family.</text>
</comment>
<reference evidence="3" key="1">
    <citation type="journal article" date="2014" name="Int. J. Syst. Evol. Microbiol.">
        <title>Complete genome sequence of Corynebacterium casei LMG S-19264T (=DSM 44701T), isolated from a smear-ripened cheese.</title>
        <authorList>
            <consortium name="US DOE Joint Genome Institute (JGI-PGF)"/>
            <person name="Walter F."/>
            <person name="Albersmeier A."/>
            <person name="Kalinowski J."/>
            <person name="Ruckert C."/>
        </authorList>
    </citation>
    <scope>NUCLEOTIDE SEQUENCE</scope>
    <source>
        <strain evidence="3">CGMCC 1.16067</strain>
    </source>
</reference>
<dbReference type="SUPFAM" id="SSF55718">
    <property type="entry name" value="SCP-like"/>
    <property type="match status" value="1"/>
</dbReference>
<accession>A0A917BL97</accession>
<dbReference type="GO" id="GO:0006633">
    <property type="term" value="P:fatty acid biosynthetic process"/>
    <property type="evidence" value="ECO:0007669"/>
    <property type="project" value="TreeGrafter"/>
</dbReference>
<dbReference type="GO" id="GO:0019171">
    <property type="term" value="F:(3R)-hydroxyacyl-[acyl-carrier-protein] dehydratase activity"/>
    <property type="evidence" value="ECO:0007669"/>
    <property type="project" value="TreeGrafter"/>
</dbReference>
<dbReference type="InterPro" id="IPR002539">
    <property type="entry name" value="MaoC-like_dom"/>
</dbReference>
<evidence type="ECO:0000256" key="1">
    <source>
        <dbReference type="ARBA" id="ARBA00005254"/>
    </source>
</evidence>
<dbReference type="InterPro" id="IPR050965">
    <property type="entry name" value="UPF0336/Enoyl-CoA_hydratase"/>
</dbReference>
<dbReference type="SUPFAM" id="SSF54637">
    <property type="entry name" value="Thioesterase/thiol ester dehydrase-isomerase"/>
    <property type="match status" value="1"/>
</dbReference>
<feature type="domain" description="MaoC-like" evidence="2">
    <location>
        <begin position="6"/>
        <end position="111"/>
    </location>
</feature>
<sequence>MGQRWTTPEREITAADIAAFATLSGDTHPLHTDPDYAATTRFGEPIAHGPLSIAVTMGLLHELRLVDETVVALLGTQWTYLAPLRAGDVVLAEVTVTEARRSRQGTTGAVGRDIELRTSTGTVVGRGALPVMVRAREADGSADDPARAFGTLAWGEALADLLAGDEAFAAATATWDGSIGLVCDHGHAQQQVQLRVYRGRVLEAVRRTPGGPTFSLHASARTWTDLALAPAADLIRRANRGEVTTSGDAYEYIRMTKAVHLLVDAVRELAGKEEQ</sequence>
<dbReference type="PANTHER" id="PTHR43437">
    <property type="entry name" value="HYDROXYACYL-THIOESTER DEHYDRATASE TYPE 2, MITOCHONDRIAL-RELATED"/>
    <property type="match status" value="1"/>
</dbReference>
<dbReference type="PANTHER" id="PTHR43437:SF3">
    <property type="entry name" value="HYDROXYACYL-THIOESTER DEHYDRATASE TYPE 2, MITOCHONDRIAL"/>
    <property type="match status" value="1"/>
</dbReference>
<dbReference type="InterPro" id="IPR029069">
    <property type="entry name" value="HotDog_dom_sf"/>
</dbReference>
<dbReference type="AlphaFoldDB" id="A0A917BL97"/>
<dbReference type="Proteomes" id="UP000649179">
    <property type="component" value="Unassembled WGS sequence"/>
</dbReference>
<dbReference type="Pfam" id="PF01575">
    <property type="entry name" value="MaoC_dehydratas"/>
    <property type="match status" value="1"/>
</dbReference>
<evidence type="ECO:0000313" key="4">
    <source>
        <dbReference type="Proteomes" id="UP000649179"/>
    </source>
</evidence>
<evidence type="ECO:0000259" key="2">
    <source>
        <dbReference type="Pfam" id="PF01575"/>
    </source>
</evidence>
<gene>
    <name evidence="3" type="ORF">GCM10011519_22810</name>
</gene>
<evidence type="ECO:0000313" key="3">
    <source>
        <dbReference type="EMBL" id="GGF48258.1"/>
    </source>
</evidence>
<reference evidence="3" key="2">
    <citation type="submission" date="2020-09" db="EMBL/GenBank/DDBJ databases">
        <authorList>
            <person name="Sun Q."/>
            <person name="Zhou Y."/>
        </authorList>
    </citation>
    <scope>NUCLEOTIDE SEQUENCE</scope>
    <source>
        <strain evidence="3">CGMCC 1.16067</strain>
    </source>
</reference>
<proteinExistence type="inferred from homology"/>
<dbReference type="Gene3D" id="3.30.1050.10">
    <property type="entry name" value="SCP2 sterol-binding domain"/>
    <property type="match status" value="1"/>
</dbReference>
<comment type="caution">
    <text evidence="3">The sequence shown here is derived from an EMBL/GenBank/DDBJ whole genome shotgun (WGS) entry which is preliminary data.</text>
</comment>
<dbReference type="InterPro" id="IPR036527">
    <property type="entry name" value="SCP2_sterol-bd_dom_sf"/>
</dbReference>
<protein>
    <recommendedName>
        <fullName evidence="2">MaoC-like domain-containing protein</fullName>
    </recommendedName>
</protein>